<protein>
    <submittedName>
        <fullName evidence="1">Uncharacterized protein</fullName>
    </submittedName>
</protein>
<reference evidence="2" key="1">
    <citation type="journal article" date="2013" name="Proc. Natl. Acad. Sci. U.S.A.">
        <title>Improving the coverage of the cyanobacterial phylum using diversity-driven genome sequencing.</title>
        <authorList>
            <person name="Shih P.M."/>
            <person name="Wu D."/>
            <person name="Latifi A."/>
            <person name="Axen S.D."/>
            <person name="Fewer D.P."/>
            <person name="Talla E."/>
            <person name="Calteau A."/>
            <person name="Cai F."/>
            <person name="Tandeau de Marsac N."/>
            <person name="Rippka R."/>
            <person name="Herdman M."/>
            <person name="Sivonen K."/>
            <person name="Coursin T."/>
            <person name="Laurent T."/>
            <person name="Goodwin L."/>
            <person name="Nolan M."/>
            <person name="Davenport K.W."/>
            <person name="Han C.S."/>
            <person name="Rubin E.M."/>
            <person name="Eisen J.A."/>
            <person name="Woyke T."/>
            <person name="Gugger M."/>
            <person name="Kerfeld C.A."/>
        </authorList>
    </citation>
    <scope>NUCLEOTIDE SEQUENCE [LARGE SCALE GENOMIC DNA]</scope>
    <source>
        <strain evidence="2">ATCC 27899 / PCC 7122</strain>
    </source>
</reference>
<proteinExistence type="predicted"/>
<dbReference type="AlphaFoldDB" id="K9ZKY0"/>
<dbReference type="PATRIC" id="fig|272123.3.peg.4410"/>
<organism evidence="1 2">
    <name type="scientific">Anabaena cylindrica (strain ATCC 27899 / PCC 7122)</name>
    <dbReference type="NCBI Taxonomy" id="272123"/>
    <lineage>
        <taxon>Bacteria</taxon>
        <taxon>Bacillati</taxon>
        <taxon>Cyanobacteriota</taxon>
        <taxon>Cyanophyceae</taxon>
        <taxon>Nostocales</taxon>
        <taxon>Nostocaceae</taxon>
        <taxon>Anabaena</taxon>
    </lineage>
</organism>
<dbReference type="RefSeq" id="WP_015216052.1">
    <property type="nucleotide sequence ID" value="NC_019771.1"/>
</dbReference>
<accession>K9ZKY0</accession>
<dbReference type="HOGENOM" id="CLU_3264798_0_0_3"/>
<dbReference type="EMBL" id="CP003659">
    <property type="protein sequence ID" value="AFZ59434.1"/>
    <property type="molecule type" value="Genomic_DNA"/>
</dbReference>
<dbReference type="KEGG" id="acy:Anacy_4065"/>
<sequence length="41" mass="4857">MIAIDTNIIIRFVTQDDELHFQKSMDDAIRQGVEEMWNDCD</sequence>
<evidence type="ECO:0000313" key="1">
    <source>
        <dbReference type="EMBL" id="AFZ59434.1"/>
    </source>
</evidence>
<name>K9ZKY0_ANACC</name>
<gene>
    <name evidence="1" type="ordered locus">Anacy_4065</name>
</gene>
<keyword evidence="2" id="KW-1185">Reference proteome</keyword>
<dbReference type="Proteomes" id="UP000010474">
    <property type="component" value="Chromosome"/>
</dbReference>
<evidence type="ECO:0000313" key="2">
    <source>
        <dbReference type="Proteomes" id="UP000010474"/>
    </source>
</evidence>